<feature type="chain" id="PRO_5030959566" description="Peptidase S1 domain-containing protein" evidence="1">
    <location>
        <begin position="21"/>
        <end position="295"/>
    </location>
</feature>
<dbReference type="PROSITE" id="PS50240">
    <property type="entry name" value="TRYPSIN_DOM"/>
    <property type="match status" value="1"/>
</dbReference>
<dbReference type="PANTHER" id="PTHR24258:SF145">
    <property type="entry name" value="SERINE PROTEASE EASTER-LIKE PROTEIN"/>
    <property type="match status" value="1"/>
</dbReference>
<keyword evidence="1" id="KW-0732">Signal</keyword>
<dbReference type="PRINTS" id="PR00722">
    <property type="entry name" value="CHYMOTRYPSIN"/>
</dbReference>
<dbReference type="Pfam" id="PF00089">
    <property type="entry name" value="Trypsin"/>
    <property type="match status" value="1"/>
</dbReference>
<feature type="signal peptide" evidence="1">
    <location>
        <begin position="1"/>
        <end position="20"/>
    </location>
</feature>
<evidence type="ECO:0000256" key="1">
    <source>
        <dbReference type="SAM" id="SignalP"/>
    </source>
</evidence>
<evidence type="ECO:0000259" key="2">
    <source>
        <dbReference type="PROSITE" id="PS50240"/>
    </source>
</evidence>
<dbReference type="InterPro" id="IPR001254">
    <property type="entry name" value="Trypsin_dom"/>
</dbReference>
<dbReference type="InterPro" id="IPR009003">
    <property type="entry name" value="Peptidase_S1_PA"/>
</dbReference>
<dbReference type="Gene3D" id="2.40.10.10">
    <property type="entry name" value="Trypsin-like serine proteases"/>
    <property type="match status" value="2"/>
</dbReference>
<dbReference type="AlphaFoldDB" id="A0A7R9G538"/>
<feature type="domain" description="Peptidase S1" evidence="2">
    <location>
        <begin position="1"/>
        <end position="284"/>
    </location>
</feature>
<name>A0A7R9G538_TIMSH</name>
<sequence>MFAPATLVASLFAPVILVASLYSVRLGEYDGEGEIDCTVEFCGPEVQDILISKVTVHPLFVAKNFSNDVAILKLDAPMNFTVTAQPICLLQNPQVQLIGRQGQLVGWGKTPGQESAFTCQLVPSTSFLLLLCEVIYQLHSSVPCPPSTLTSITTPTRQQLIDLPVLPMSTCQKVYSPVIPVSNQQQLCVGGEEGKDACSGFGGAPLVMLDHVQRTRYYQVGSNRPDNGLGAERPVVCFLLSPFVTHCAAICDVPDRQTHVWTWQLSTSTTRFTEPFDWVDAMLDRKPSLFTRVSG</sequence>
<dbReference type="GO" id="GO:0006508">
    <property type="term" value="P:proteolysis"/>
    <property type="evidence" value="ECO:0007669"/>
    <property type="project" value="InterPro"/>
</dbReference>
<dbReference type="EMBL" id="OC006322">
    <property type="protein sequence ID" value="CAD7266053.1"/>
    <property type="molecule type" value="Genomic_DNA"/>
</dbReference>
<dbReference type="SMART" id="SM00020">
    <property type="entry name" value="Tryp_SPc"/>
    <property type="match status" value="1"/>
</dbReference>
<proteinExistence type="predicted"/>
<dbReference type="InterPro" id="IPR043504">
    <property type="entry name" value="Peptidase_S1_PA_chymotrypsin"/>
</dbReference>
<accession>A0A7R9G538</accession>
<evidence type="ECO:0000313" key="3">
    <source>
        <dbReference type="EMBL" id="CAD7266053.1"/>
    </source>
</evidence>
<gene>
    <name evidence="3" type="ORF">TSIB3V08_LOCUS10080</name>
</gene>
<dbReference type="SUPFAM" id="SSF50494">
    <property type="entry name" value="Trypsin-like serine proteases"/>
    <property type="match status" value="1"/>
</dbReference>
<organism evidence="3">
    <name type="scientific">Timema shepardi</name>
    <name type="common">Walking stick</name>
    <dbReference type="NCBI Taxonomy" id="629360"/>
    <lineage>
        <taxon>Eukaryota</taxon>
        <taxon>Metazoa</taxon>
        <taxon>Ecdysozoa</taxon>
        <taxon>Arthropoda</taxon>
        <taxon>Hexapoda</taxon>
        <taxon>Insecta</taxon>
        <taxon>Pterygota</taxon>
        <taxon>Neoptera</taxon>
        <taxon>Polyneoptera</taxon>
        <taxon>Phasmatodea</taxon>
        <taxon>Timematodea</taxon>
        <taxon>Timematoidea</taxon>
        <taxon>Timematidae</taxon>
        <taxon>Timema</taxon>
    </lineage>
</organism>
<dbReference type="GO" id="GO:0004252">
    <property type="term" value="F:serine-type endopeptidase activity"/>
    <property type="evidence" value="ECO:0007669"/>
    <property type="project" value="InterPro"/>
</dbReference>
<protein>
    <recommendedName>
        <fullName evidence="2">Peptidase S1 domain-containing protein</fullName>
    </recommendedName>
</protein>
<dbReference type="PANTHER" id="PTHR24258">
    <property type="entry name" value="SERINE PROTEASE-RELATED"/>
    <property type="match status" value="1"/>
</dbReference>
<dbReference type="InterPro" id="IPR001314">
    <property type="entry name" value="Peptidase_S1A"/>
</dbReference>
<reference evidence="3" key="1">
    <citation type="submission" date="2020-11" db="EMBL/GenBank/DDBJ databases">
        <authorList>
            <person name="Tran Van P."/>
        </authorList>
    </citation>
    <scope>NUCLEOTIDE SEQUENCE</scope>
</reference>